<comment type="caution">
    <text evidence="3">The sequence shown here is derived from an EMBL/GenBank/DDBJ whole genome shotgun (WGS) entry which is preliminary data.</text>
</comment>
<gene>
    <name evidence="3" type="ORF">BU204_20745</name>
</gene>
<keyword evidence="2" id="KW-0472">Membrane</keyword>
<proteinExistence type="predicted"/>
<keyword evidence="2" id="KW-0812">Transmembrane</keyword>
<accession>A0A1Q8CMT8</accession>
<evidence type="ECO:0000313" key="4">
    <source>
        <dbReference type="Proteomes" id="UP000185596"/>
    </source>
</evidence>
<dbReference type="Proteomes" id="UP000185596">
    <property type="component" value="Unassembled WGS sequence"/>
</dbReference>
<reference evidence="3 4" key="1">
    <citation type="submission" date="2016-12" db="EMBL/GenBank/DDBJ databases">
        <title>The draft genome sequence of Actinophytocola sp. 11-183.</title>
        <authorList>
            <person name="Wang W."/>
            <person name="Yuan L."/>
        </authorList>
    </citation>
    <scope>NUCLEOTIDE SEQUENCE [LARGE SCALE GENOMIC DNA]</scope>
    <source>
        <strain evidence="3 4">11-183</strain>
    </source>
</reference>
<keyword evidence="2" id="KW-1133">Transmembrane helix</keyword>
<keyword evidence="4" id="KW-1185">Reference proteome</keyword>
<evidence type="ECO:0000256" key="1">
    <source>
        <dbReference type="SAM" id="MobiDB-lite"/>
    </source>
</evidence>
<evidence type="ECO:0000313" key="3">
    <source>
        <dbReference type="EMBL" id="OLF15668.1"/>
    </source>
</evidence>
<feature type="region of interest" description="Disordered" evidence="1">
    <location>
        <begin position="131"/>
        <end position="160"/>
    </location>
</feature>
<protein>
    <submittedName>
        <fullName evidence="3">Uncharacterized protein</fullName>
    </submittedName>
</protein>
<sequence>MVYSAGAVKAIIETAQLLEPHLRGIWATAPWVLGVLVAGWGLALILVAARRPPAVTVHTVLVGGRAVHYSTDEAEAEQLAALTGGVVERAADRRWYSVAELRHYLDGIHPADWDIAIEYWRWQHRLDEADARGTPAPPLRLTGPPDRTRTAARRRWRSRS</sequence>
<dbReference type="EMBL" id="MSIE01000038">
    <property type="protein sequence ID" value="OLF15668.1"/>
    <property type="molecule type" value="Genomic_DNA"/>
</dbReference>
<feature type="compositionally biased region" description="Basic residues" evidence="1">
    <location>
        <begin position="150"/>
        <end position="160"/>
    </location>
</feature>
<organism evidence="3 4">
    <name type="scientific">Actinophytocola xanthii</name>
    <dbReference type="NCBI Taxonomy" id="1912961"/>
    <lineage>
        <taxon>Bacteria</taxon>
        <taxon>Bacillati</taxon>
        <taxon>Actinomycetota</taxon>
        <taxon>Actinomycetes</taxon>
        <taxon>Pseudonocardiales</taxon>
        <taxon>Pseudonocardiaceae</taxon>
    </lineage>
</organism>
<dbReference type="AlphaFoldDB" id="A0A1Q8CMT8"/>
<feature type="transmembrane region" description="Helical" evidence="2">
    <location>
        <begin position="25"/>
        <end position="49"/>
    </location>
</feature>
<name>A0A1Q8CMT8_9PSEU</name>
<evidence type="ECO:0000256" key="2">
    <source>
        <dbReference type="SAM" id="Phobius"/>
    </source>
</evidence>